<dbReference type="GO" id="GO:0090560">
    <property type="term" value="F:2-(3-amino-3-carboxypropyl)histidine synthase activity"/>
    <property type="evidence" value="ECO:0007669"/>
    <property type="project" value="UniProtKB-EC"/>
</dbReference>
<evidence type="ECO:0000256" key="1">
    <source>
        <dbReference type="ARBA" id="ARBA00001966"/>
    </source>
</evidence>
<evidence type="ECO:0000256" key="5">
    <source>
        <dbReference type="ARBA" id="ARBA00021915"/>
    </source>
</evidence>
<dbReference type="Gene3D" id="3.40.50.11840">
    <property type="entry name" value="Diphthamide synthesis DPH1/DPH2 domain 1"/>
    <property type="match status" value="1"/>
</dbReference>
<keyword evidence="7" id="KW-0949">S-adenosyl-L-methionine</keyword>
<evidence type="ECO:0000313" key="15">
    <source>
        <dbReference type="EMBL" id="SPQ99509.1"/>
    </source>
</evidence>
<dbReference type="GO" id="GO:0046872">
    <property type="term" value="F:metal ion binding"/>
    <property type="evidence" value="ECO:0007669"/>
    <property type="project" value="UniProtKB-KW"/>
</dbReference>
<dbReference type="GO" id="GO:0051536">
    <property type="term" value="F:iron-sulfur cluster binding"/>
    <property type="evidence" value="ECO:0007669"/>
    <property type="project" value="UniProtKB-KW"/>
</dbReference>
<geneLocation type="mitochondrion" evidence="15"/>
<evidence type="ECO:0000256" key="3">
    <source>
        <dbReference type="ARBA" id="ARBA00010173"/>
    </source>
</evidence>
<evidence type="ECO:0000256" key="10">
    <source>
        <dbReference type="ARBA" id="ARBA00023014"/>
    </source>
</evidence>
<evidence type="ECO:0000256" key="14">
    <source>
        <dbReference type="ARBA" id="ARBA00048403"/>
    </source>
</evidence>
<dbReference type="InterPro" id="IPR042265">
    <property type="entry name" value="DPH1/DPH2_3"/>
</dbReference>
<evidence type="ECO:0000256" key="6">
    <source>
        <dbReference type="ARBA" id="ARBA00022679"/>
    </source>
</evidence>
<dbReference type="AlphaFoldDB" id="A0A3P3YHA6"/>
<dbReference type="InterPro" id="IPR016435">
    <property type="entry name" value="DPH1/DPH2"/>
</dbReference>
<dbReference type="Gene3D" id="3.40.50.11850">
    <property type="entry name" value="Diphthamide synthesis DPH1/DPH2 domain 2"/>
    <property type="match status" value="1"/>
</dbReference>
<evidence type="ECO:0000256" key="4">
    <source>
        <dbReference type="ARBA" id="ARBA00012221"/>
    </source>
</evidence>
<keyword evidence="10" id="KW-0411">Iron-sulfur</keyword>
<keyword evidence="6" id="KW-0808">Transferase</keyword>
<dbReference type="PANTHER" id="PTHR10762:SF1">
    <property type="entry name" value="2-(3-AMINO-3-CARBOXYPROPYL)HISTIDINE SYNTHASE SUBUNIT 1"/>
    <property type="match status" value="1"/>
</dbReference>
<accession>A0A3P3YHA6</accession>
<dbReference type="Gene3D" id="3.40.50.11860">
    <property type="entry name" value="Diphthamide synthesis DPH1/DPH2 domain 3"/>
    <property type="match status" value="1"/>
</dbReference>
<dbReference type="Pfam" id="PF01866">
    <property type="entry name" value="Diphthamide_syn"/>
    <property type="match status" value="1"/>
</dbReference>
<gene>
    <name evidence="15" type="ORF">PLBR_LOCUS6724</name>
</gene>
<dbReference type="FunFam" id="3.40.50.11850:FF:000002">
    <property type="entry name" value="2-(3-amino-3-carboxypropyl)histidine synthase subunit 1"/>
    <property type="match status" value="1"/>
</dbReference>
<dbReference type="EMBL" id="OVEO01000012">
    <property type="protein sequence ID" value="SPQ99509.1"/>
    <property type="molecule type" value="Genomic_DNA"/>
</dbReference>
<dbReference type="NCBIfam" id="TIGR00322">
    <property type="entry name" value="diphth2_R"/>
    <property type="match status" value="1"/>
</dbReference>
<dbReference type="EC" id="2.5.1.108" evidence="4"/>
<evidence type="ECO:0000256" key="13">
    <source>
        <dbReference type="ARBA" id="ARBA00032789"/>
    </source>
</evidence>
<comment type="similarity">
    <text evidence="3">Belongs to the DPH1/DPH2 family. DPH1 subfamily.</text>
</comment>
<evidence type="ECO:0000256" key="11">
    <source>
        <dbReference type="ARBA" id="ARBA00031690"/>
    </source>
</evidence>
<keyword evidence="8" id="KW-0479">Metal-binding</keyword>
<comment type="pathway">
    <text evidence="2">Protein modification; peptidyl-diphthamide biosynthesis.</text>
</comment>
<name>A0A3P3YHA6_PLABS</name>
<dbReference type="UniPathway" id="UPA00559"/>
<dbReference type="SFLD" id="SFLDS00032">
    <property type="entry name" value="Radical_SAM_3-amino-3-carboxyp"/>
    <property type="match status" value="1"/>
</dbReference>
<dbReference type="Proteomes" id="UP000290189">
    <property type="component" value="Unassembled WGS sequence"/>
</dbReference>
<keyword evidence="9" id="KW-0408">Iron</keyword>
<reference evidence="15 16" key="1">
    <citation type="submission" date="2018-03" db="EMBL/GenBank/DDBJ databases">
        <authorList>
            <person name="Fogelqvist J."/>
        </authorList>
    </citation>
    <scope>NUCLEOTIDE SEQUENCE [LARGE SCALE GENOMIC DNA]</scope>
</reference>
<evidence type="ECO:0000256" key="2">
    <source>
        <dbReference type="ARBA" id="ARBA00005156"/>
    </source>
</evidence>
<proteinExistence type="inferred from homology"/>
<protein>
    <recommendedName>
        <fullName evidence="5">2-(3-amino-3-carboxypropyl)histidine synthase subunit 1</fullName>
        <ecNumber evidence="4">2.5.1.108</ecNumber>
    </recommendedName>
    <alternativeName>
        <fullName evidence="12">Diphthamide biosynthesis protein 1</fullName>
    </alternativeName>
    <alternativeName>
        <fullName evidence="13">Diphtheria toxin resistance protein 1</fullName>
    </alternativeName>
    <alternativeName>
        <fullName evidence="11">S-adenosyl-L-methionine:L-histidine 3-amino-3-carboxypropyltransferase 1</fullName>
    </alternativeName>
</protein>
<evidence type="ECO:0000256" key="7">
    <source>
        <dbReference type="ARBA" id="ARBA00022691"/>
    </source>
</evidence>
<sequence length="463" mass="51494">MRRRVDSDGQSPGQLVCTETLSGMVVRSSRAGRVATEYSHWELQRAMALNAVRRYTRRAGIEGDRILPAEIRRKLAELVAECLPSNYEFEVEKTVRRCLQDNVRCVALQFPEGLLAYACTIGDLLTTFTSVDDVIVLGDVTYGACCIDDYTAAALQTDLLVHYGHSCLVPISTSRIPCLYVFVDIQIDVNHLVDTVDASFDPSSRICLAGTIQFESAIAAASQALGDRALVPQCRPLSRGEVLGCTAPRLAEGTCDALVFVADGRFHLESMMMANPWLDAYRYDPYGKRLTREAFAHDRLMTARQLAVNEAVHAKSWGIILGTLGRQGNIQILERVESMLKERHLPYTMVLLSEIFPDKLALFADVDAWVQIACPRLSIDWGSAFAKPLLSSYEAVQALSSVRHLRPHPMDYYSKTGGPWANYYADERVQNQAPKPPSAHRAAIAARRAALRRRKATVMIQKD</sequence>
<evidence type="ECO:0000256" key="12">
    <source>
        <dbReference type="ARBA" id="ARBA00032574"/>
    </source>
</evidence>
<dbReference type="InterPro" id="IPR042263">
    <property type="entry name" value="DPH1/DPH2_1"/>
</dbReference>
<evidence type="ECO:0000256" key="8">
    <source>
        <dbReference type="ARBA" id="ARBA00022723"/>
    </source>
</evidence>
<dbReference type="GO" id="GO:0017183">
    <property type="term" value="P:protein histidyl modification to diphthamide"/>
    <property type="evidence" value="ECO:0007669"/>
    <property type="project" value="UniProtKB-UniPathway"/>
</dbReference>
<dbReference type="FunFam" id="3.40.50.11840:FF:000001">
    <property type="entry name" value="2-(3-amino-3-carboxypropyl)histidine synthase subunit 1"/>
    <property type="match status" value="1"/>
</dbReference>
<dbReference type="FunFam" id="3.40.50.11860:FF:000002">
    <property type="entry name" value="2-(3-amino-3-carboxypropyl)histidine synthase subunit 1"/>
    <property type="match status" value="1"/>
</dbReference>
<comment type="catalytic activity">
    <reaction evidence="14">
        <text>L-histidyl-[translation elongation factor 2] + S-adenosyl-L-methionine = 2-[(3S)-amino-3-carboxypropyl]-L-histidyl-[translation elongation factor 2] + S-methyl-5'-thioadenosine + H(+)</text>
        <dbReference type="Rhea" id="RHEA:36783"/>
        <dbReference type="Rhea" id="RHEA-COMP:9748"/>
        <dbReference type="Rhea" id="RHEA-COMP:9749"/>
        <dbReference type="ChEBI" id="CHEBI:15378"/>
        <dbReference type="ChEBI" id="CHEBI:17509"/>
        <dbReference type="ChEBI" id="CHEBI:29979"/>
        <dbReference type="ChEBI" id="CHEBI:59789"/>
        <dbReference type="ChEBI" id="CHEBI:73995"/>
        <dbReference type="EC" id="2.5.1.108"/>
    </reaction>
</comment>
<keyword evidence="15" id="KW-0496">Mitochondrion</keyword>
<organism evidence="15 16">
    <name type="scientific">Plasmodiophora brassicae</name>
    <name type="common">Clubroot disease agent</name>
    <dbReference type="NCBI Taxonomy" id="37360"/>
    <lineage>
        <taxon>Eukaryota</taxon>
        <taxon>Sar</taxon>
        <taxon>Rhizaria</taxon>
        <taxon>Endomyxa</taxon>
        <taxon>Phytomyxea</taxon>
        <taxon>Plasmodiophorida</taxon>
        <taxon>Plasmodiophoridae</taxon>
        <taxon>Plasmodiophora</taxon>
    </lineage>
</organism>
<dbReference type="PANTHER" id="PTHR10762">
    <property type="entry name" value="DIPHTHAMIDE BIOSYNTHESIS PROTEIN"/>
    <property type="match status" value="1"/>
</dbReference>
<evidence type="ECO:0000256" key="9">
    <source>
        <dbReference type="ARBA" id="ARBA00023004"/>
    </source>
</evidence>
<comment type="cofactor">
    <cofactor evidence="1">
        <name>[4Fe-4S] cluster</name>
        <dbReference type="ChEBI" id="CHEBI:49883"/>
    </cofactor>
</comment>
<evidence type="ECO:0000313" key="16">
    <source>
        <dbReference type="Proteomes" id="UP000290189"/>
    </source>
</evidence>
<dbReference type="InterPro" id="IPR042264">
    <property type="entry name" value="DPH1/DPH2_2"/>
</dbReference>